<feature type="compositionally biased region" description="Low complexity" evidence="1">
    <location>
        <begin position="176"/>
        <end position="197"/>
    </location>
</feature>
<evidence type="ECO:0000313" key="2">
    <source>
        <dbReference type="EMBL" id="KIM90837.1"/>
    </source>
</evidence>
<dbReference type="EMBL" id="KN832972">
    <property type="protein sequence ID" value="KIM90837.1"/>
    <property type="molecule type" value="Genomic_DNA"/>
</dbReference>
<feature type="compositionally biased region" description="Polar residues" evidence="1">
    <location>
        <begin position="223"/>
        <end position="233"/>
    </location>
</feature>
<sequence>MARPYSPPPPPYESSQQEFDRKTAQALEASLSPNLHPHLYAEQDNSWENYDEAAFEAAHEAAAMTESRGGSSSTWSSTHSFKSPSTEKWAVPISSSMQPLRVHEPTPSESKERPSWLAEAHFAESSTFQPLSSRSTPYGDNSGPQSEPPERPLVMIAYHDNGSAPPSPLSPPPPLIVHSPYPSRPPSRLILPLSSSPQPNHRVLSHSPQPYSHQPLSPPARQVTGSAHTVETPSQPHMVFDHTVAYTKRDDGVVSPMESRPYNAAEFYNSAVSSHLPTSPSKSSPLSHMPQSQHHSHQSIRGTLPNISPTHPVPSFPPYASRSPSAQLPIPSRSNPGNAHARWATSEEQIGRDF</sequence>
<feature type="compositionally biased region" description="Basic and acidic residues" evidence="1">
    <location>
        <begin position="101"/>
        <end position="114"/>
    </location>
</feature>
<accession>A0A0C3CME4</accession>
<dbReference type="Proteomes" id="UP000054166">
    <property type="component" value="Unassembled WGS sequence"/>
</dbReference>
<feature type="region of interest" description="Disordered" evidence="1">
    <location>
        <begin position="61"/>
        <end position="233"/>
    </location>
</feature>
<dbReference type="HOGENOM" id="CLU_641010_0_0_1"/>
<reference evidence="2 3" key="1">
    <citation type="submission" date="2014-04" db="EMBL/GenBank/DDBJ databases">
        <authorList>
            <consortium name="DOE Joint Genome Institute"/>
            <person name="Kuo A."/>
            <person name="Tarkka M."/>
            <person name="Buscot F."/>
            <person name="Kohler A."/>
            <person name="Nagy L.G."/>
            <person name="Floudas D."/>
            <person name="Copeland A."/>
            <person name="Barry K.W."/>
            <person name="Cichocki N."/>
            <person name="Veneault-Fourrey C."/>
            <person name="LaButti K."/>
            <person name="Lindquist E.A."/>
            <person name="Lipzen A."/>
            <person name="Lundell T."/>
            <person name="Morin E."/>
            <person name="Murat C."/>
            <person name="Sun H."/>
            <person name="Tunlid A."/>
            <person name="Henrissat B."/>
            <person name="Grigoriev I.V."/>
            <person name="Hibbett D.S."/>
            <person name="Martin F."/>
            <person name="Nordberg H.P."/>
            <person name="Cantor M.N."/>
            <person name="Hua S.X."/>
        </authorList>
    </citation>
    <scope>NUCLEOTIDE SEQUENCE [LARGE SCALE GENOMIC DNA]</scope>
    <source>
        <strain evidence="2 3">F 1598</strain>
    </source>
</reference>
<feature type="compositionally biased region" description="Pro residues" evidence="1">
    <location>
        <begin position="1"/>
        <end position="12"/>
    </location>
</feature>
<reference evidence="3" key="2">
    <citation type="submission" date="2015-01" db="EMBL/GenBank/DDBJ databases">
        <title>Evolutionary Origins and Diversification of the Mycorrhizal Mutualists.</title>
        <authorList>
            <consortium name="DOE Joint Genome Institute"/>
            <consortium name="Mycorrhizal Genomics Consortium"/>
            <person name="Kohler A."/>
            <person name="Kuo A."/>
            <person name="Nagy L.G."/>
            <person name="Floudas D."/>
            <person name="Copeland A."/>
            <person name="Barry K.W."/>
            <person name="Cichocki N."/>
            <person name="Veneault-Fourrey C."/>
            <person name="LaButti K."/>
            <person name="Lindquist E.A."/>
            <person name="Lipzen A."/>
            <person name="Lundell T."/>
            <person name="Morin E."/>
            <person name="Murat C."/>
            <person name="Riley R."/>
            <person name="Ohm R."/>
            <person name="Sun H."/>
            <person name="Tunlid A."/>
            <person name="Henrissat B."/>
            <person name="Grigoriev I.V."/>
            <person name="Hibbett D.S."/>
            <person name="Martin F."/>
        </authorList>
    </citation>
    <scope>NUCLEOTIDE SEQUENCE [LARGE SCALE GENOMIC DNA]</scope>
    <source>
        <strain evidence="3">F 1598</strain>
    </source>
</reference>
<gene>
    <name evidence="2" type="ORF">PILCRDRAFT_811325</name>
</gene>
<proteinExistence type="predicted"/>
<evidence type="ECO:0000313" key="3">
    <source>
        <dbReference type="Proteomes" id="UP000054166"/>
    </source>
</evidence>
<feature type="compositionally biased region" description="Low complexity" evidence="1">
    <location>
        <begin position="61"/>
        <end position="86"/>
    </location>
</feature>
<feature type="compositionally biased region" description="Polar residues" evidence="1">
    <location>
        <begin position="124"/>
        <end position="145"/>
    </location>
</feature>
<dbReference type="InParanoid" id="A0A0C3CME4"/>
<feature type="compositionally biased region" description="Low complexity" evidence="1">
    <location>
        <begin position="273"/>
        <end position="293"/>
    </location>
</feature>
<organism evidence="2 3">
    <name type="scientific">Piloderma croceum (strain F 1598)</name>
    <dbReference type="NCBI Taxonomy" id="765440"/>
    <lineage>
        <taxon>Eukaryota</taxon>
        <taxon>Fungi</taxon>
        <taxon>Dikarya</taxon>
        <taxon>Basidiomycota</taxon>
        <taxon>Agaricomycotina</taxon>
        <taxon>Agaricomycetes</taxon>
        <taxon>Agaricomycetidae</taxon>
        <taxon>Atheliales</taxon>
        <taxon>Atheliaceae</taxon>
        <taxon>Piloderma</taxon>
    </lineage>
</organism>
<evidence type="ECO:0000256" key="1">
    <source>
        <dbReference type="SAM" id="MobiDB-lite"/>
    </source>
</evidence>
<feature type="compositionally biased region" description="Polar residues" evidence="1">
    <location>
        <begin position="322"/>
        <end position="337"/>
    </location>
</feature>
<dbReference type="AlphaFoldDB" id="A0A0C3CME4"/>
<keyword evidence="3" id="KW-1185">Reference proteome</keyword>
<feature type="region of interest" description="Disordered" evidence="1">
    <location>
        <begin position="273"/>
        <end position="354"/>
    </location>
</feature>
<name>A0A0C3CME4_PILCF</name>
<feature type="compositionally biased region" description="Pro residues" evidence="1">
    <location>
        <begin position="165"/>
        <end position="175"/>
    </location>
</feature>
<feature type="compositionally biased region" description="Polar residues" evidence="1">
    <location>
        <begin position="206"/>
        <end position="215"/>
    </location>
</feature>
<feature type="region of interest" description="Disordered" evidence="1">
    <location>
        <begin position="1"/>
        <end position="22"/>
    </location>
</feature>
<protein>
    <submittedName>
        <fullName evidence="2">Uncharacterized protein</fullName>
    </submittedName>
</protein>